<gene>
    <name evidence="3" type="ORF">SAMN04488068_2268</name>
</gene>
<evidence type="ECO:0000313" key="4">
    <source>
        <dbReference type="Proteomes" id="UP000199758"/>
    </source>
</evidence>
<feature type="signal peptide" evidence="2">
    <location>
        <begin position="1"/>
        <end position="18"/>
    </location>
</feature>
<dbReference type="RefSeq" id="WP_072897646.1">
    <property type="nucleotide sequence ID" value="NZ_FQWZ01000005.1"/>
</dbReference>
<dbReference type="Proteomes" id="UP000199758">
    <property type="component" value="Unassembled WGS sequence"/>
</dbReference>
<dbReference type="GO" id="GO:0015562">
    <property type="term" value="F:efflux transmembrane transporter activity"/>
    <property type="evidence" value="ECO:0007669"/>
    <property type="project" value="InterPro"/>
</dbReference>
<dbReference type="PANTHER" id="PTHR30203">
    <property type="entry name" value="OUTER MEMBRANE CATION EFFLUX PROTEIN"/>
    <property type="match status" value="1"/>
</dbReference>
<dbReference type="SUPFAM" id="SSF56954">
    <property type="entry name" value="Outer membrane efflux proteins (OEP)"/>
    <property type="match status" value="1"/>
</dbReference>
<sequence length="426" mass="46455">MQYLFSRALTMAWTGLFAAVAAATDLEVASGPPMTLTGAVQLALQTHPELAGFAFDVQAQQALSRQSQLRPAPELDLLVEDIGGSGARSGIESAQTTLSLSQVIELGGKRDARSAVAAARLDRQRSEQAVRQLDIVAEVARRFIATLAQQSRVLIARESLSLAESTALAVERRVRAAAAPEAESARAQVAVAEARLDLEDAIHNLATRRHSLAAATGAAEADFGEAQGELLLLPAAAVFGDWVARLRASPDFLRFADEQRLRDAEVQLAERQRRADLRATIGVRRYEIGDDVGMVAGIGLPLFASARATPQIDALRAEQGRIEFDRQSAFLKAQDQLFARYQEMEHARHVAGVVRDEVLPQLESALEKTRYAYLRGRYSYLEWADAQQRLLTARVRLIDAAADFHSNRIDIERLAGESLATTGDRP</sequence>
<feature type="chain" id="PRO_5012454753" evidence="2">
    <location>
        <begin position="19"/>
        <end position="426"/>
    </location>
</feature>
<dbReference type="STRING" id="490188.SAMN04488068_2268"/>
<dbReference type="Gene3D" id="1.20.1600.10">
    <property type="entry name" value="Outer membrane efflux proteins (OEP)"/>
    <property type="match status" value="1"/>
</dbReference>
<dbReference type="EMBL" id="FQWZ01000005">
    <property type="protein sequence ID" value="SHH04365.1"/>
    <property type="molecule type" value="Genomic_DNA"/>
</dbReference>
<accession>A0A1M5PRB4</accession>
<name>A0A1M5PRB4_9GAMM</name>
<dbReference type="AlphaFoldDB" id="A0A1M5PRB4"/>
<evidence type="ECO:0000256" key="1">
    <source>
        <dbReference type="ARBA" id="ARBA00007613"/>
    </source>
</evidence>
<dbReference type="Pfam" id="PF02321">
    <property type="entry name" value="OEP"/>
    <property type="match status" value="1"/>
</dbReference>
<evidence type="ECO:0000313" key="3">
    <source>
        <dbReference type="EMBL" id="SHH04365.1"/>
    </source>
</evidence>
<reference evidence="3 4" key="1">
    <citation type="submission" date="2016-11" db="EMBL/GenBank/DDBJ databases">
        <authorList>
            <person name="Jaros S."/>
            <person name="Januszkiewicz K."/>
            <person name="Wedrychowicz H."/>
        </authorList>
    </citation>
    <scope>NUCLEOTIDE SEQUENCE [LARGE SCALE GENOMIC DNA]</scope>
    <source>
        <strain evidence="3 4">CGMCC 1.7049</strain>
    </source>
</reference>
<evidence type="ECO:0000256" key="2">
    <source>
        <dbReference type="SAM" id="SignalP"/>
    </source>
</evidence>
<dbReference type="InterPro" id="IPR003423">
    <property type="entry name" value="OMP_efflux"/>
</dbReference>
<dbReference type="PANTHER" id="PTHR30203:SF24">
    <property type="entry name" value="BLR4935 PROTEIN"/>
    <property type="match status" value="1"/>
</dbReference>
<dbReference type="OrthoDB" id="9791261at2"/>
<protein>
    <submittedName>
        <fullName evidence="3">Outer membrane protein, cobalt-zinc-cadmium efflux system</fullName>
    </submittedName>
</protein>
<keyword evidence="4" id="KW-1185">Reference proteome</keyword>
<proteinExistence type="inferred from homology"/>
<keyword evidence="2" id="KW-0732">Signal</keyword>
<organism evidence="3 4">
    <name type="scientific">Hydrocarboniphaga daqingensis</name>
    <dbReference type="NCBI Taxonomy" id="490188"/>
    <lineage>
        <taxon>Bacteria</taxon>
        <taxon>Pseudomonadati</taxon>
        <taxon>Pseudomonadota</taxon>
        <taxon>Gammaproteobacteria</taxon>
        <taxon>Nevskiales</taxon>
        <taxon>Nevskiaceae</taxon>
        <taxon>Hydrocarboniphaga</taxon>
    </lineage>
</organism>
<dbReference type="InterPro" id="IPR010131">
    <property type="entry name" value="MdtP/NodT-like"/>
</dbReference>
<comment type="similarity">
    <text evidence="1">Belongs to the outer membrane factor (OMF) (TC 1.B.17) family.</text>
</comment>